<dbReference type="InterPro" id="IPR038503">
    <property type="entry name" value="SpoIIIAH_sf"/>
</dbReference>
<accession>A0A0L6ZDB3</accession>
<dbReference type="Proteomes" id="UP000037043">
    <property type="component" value="Unassembled WGS sequence"/>
</dbReference>
<dbReference type="AlphaFoldDB" id="A0A0L6ZDB3"/>
<evidence type="ECO:0000313" key="2">
    <source>
        <dbReference type="Proteomes" id="UP000037043"/>
    </source>
</evidence>
<evidence type="ECO:0000313" key="1">
    <source>
        <dbReference type="EMBL" id="KOA20942.1"/>
    </source>
</evidence>
<comment type="caution">
    <text evidence="1">The sequence shown here is derived from an EMBL/GenBank/DDBJ whole genome shotgun (WGS) entry which is preliminary data.</text>
</comment>
<dbReference type="Gene3D" id="1.10.287.4300">
    <property type="entry name" value="Stage III sporulation protein AH-like"/>
    <property type="match status" value="1"/>
</dbReference>
<dbReference type="EMBL" id="LHUR01000011">
    <property type="protein sequence ID" value="KOA20942.1"/>
    <property type="molecule type" value="Genomic_DNA"/>
</dbReference>
<dbReference type="PATRIC" id="fig|1121318.3.peg.533"/>
<reference evidence="2" key="1">
    <citation type="submission" date="2015-08" db="EMBL/GenBank/DDBJ databases">
        <title>Genome sequence of the strict anaerobe Clostridium homopropionicum LuHBu1 (DSM 5847T).</title>
        <authorList>
            <person name="Poehlein A."/>
            <person name="Beck M."/>
            <person name="Schiel-Bengelsdorf B."/>
            <person name="Bengelsdorf F.R."/>
            <person name="Daniel R."/>
            <person name="Duerre P."/>
        </authorList>
    </citation>
    <scope>NUCLEOTIDE SEQUENCE [LARGE SCALE GENOMIC DNA]</scope>
    <source>
        <strain evidence="2">DSM 5847</strain>
    </source>
</reference>
<dbReference type="RefSeq" id="WP_052220126.1">
    <property type="nucleotide sequence ID" value="NZ_LHUR01000011.1"/>
</dbReference>
<organism evidence="1 2">
    <name type="scientific">Clostridium homopropionicum DSM 5847</name>
    <dbReference type="NCBI Taxonomy" id="1121318"/>
    <lineage>
        <taxon>Bacteria</taxon>
        <taxon>Bacillati</taxon>
        <taxon>Bacillota</taxon>
        <taxon>Clostridia</taxon>
        <taxon>Eubacteriales</taxon>
        <taxon>Clostridiaceae</taxon>
        <taxon>Clostridium</taxon>
    </lineage>
</organism>
<dbReference type="InterPro" id="IPR024232">
    <property type="entry name" value="SpoIIIAH"/>
</dbReference>
<keyword evidence="2" id="KW-1185">Reference proteome</keyword>
<dbReference type="Pfam" id="PF12685">
    <property type="entry name" value="SpoIIIAH"/>
    <property type="match status" value="1"/>
</dbReference>
<protein>
    <submittedName>
        <fullName evidence="1">SpoIIIAH-like protein</fullName>
    </submittedName>
</protein>
<proteinExistence type="predicted"/>
<gene>
    <name evidence="1" type="ORF">CLHOM_05300</name>
</gene>
<name>A0A0L6ZDB3_9CLOT</name>
<dbReference type="STRING" id="36844.SAMN04488501_104190"/>
<sequence length="170" mass="18687">MNKKQGAIIVVLLALIVCAGILATKLNADLDYVAGNDMSSGKSTISSNDSATSKTGSSFFQENQIVRDNNNTQALQNLKALIDDEHTSNEVRADLSKKYTNLALATSNQNQIETILKSKGYEEVLSYVQDNKVTIIIKATNKLTEAQQKQIQDVVMDVTHIKDVEIQLKE</sequence>